<feature type="domain" description="F-box" evidence="1">
    <location>
        <begin position="99"/>
        <end position="156"/>
    </location>
</feature>
<evidence type="ECO:0000259" key="1">
    <source>
        <dbReference type="PROSITE" id="PS50181"/>
    </source>
</evidence>
<dbReference type="PANTHER" id="PTHR38926:SF72">
    <property type="entry name" value="IM:7136021-RELATED"/>
    <property type="match status" value="1"/>
</dbReference>
<reference evidence="2 3" key="1">
    <citation type="journal article" date="2020" name="ISME J.">
        <title>Uncovering the hidden diversity of litter-decomposition mechanisms in mushroom-forming fungi.</title>
        <authorList>
            <person name="Floudas D."/>
            <person name="Bentzer J."/>
            <person name="Ahren D."/>
            <person name="Johansson T."/>
            <person name="Persson P."/>
            <person name="Tunlid A."/>
        </authorList>
    </citation>
    <scope>NUCLEOTIDE SEQUENCE [LARGE SCALE GENOMIC DNA]</scope>
    <source>
        <strain evidence="2 3">CBS 101986</strain>
    </source>
</reference>
<accession>A0A8H5BE82</accession>
<dbReference type="PROSITE" id="PS50181">
    <property type="entry name" value="FBOX"/>
    <property type="match status" value="1"/>
</dbReference>
<protein>
    <recommendedName>
        <fullName evidence="1">F-box domain-containing protein</fullName>
    </recommendedName>
</protein>
<dbReference type="Proteomes" id="UP000567179">
    <property type="component" value="Unassembled WGS sequence"/>
</dbReference>
<proteinExistence type="predicted"/>
<dbReference type="PANTHER" id="PTHR38926">
    <property type="entry name" value="F-BOX DOMAIN CONTAINING PROTEIN, EXPRESSED"/>
    <property type="match status" value="1"/>
</dbReference>
<dbReference type="EMBL" id="JAACJJ010000028">
    <property type="protein sequence ID" value="KAF5321286.1"/>
    <property type="molecule type" value="Genomic_DNA"/>
</dbReference>
<sequence length="612" mass="69575">MAPNSAQKKAAPLDRNWEALKCILPENIVGELSSNHPPCTAAFQFAKAVSADPSALLQATKLRVCKLDEEIGKLQAEKAILADESFVRDSLKELCGAISSPIRRIPDDIIREILQHVTKDTSHPSPERNSAPLSLARVCSAWRSVALSSPRLWSTLYLRIKDISHHGIKRYYQAVETWFHRAQTLPLQLFLYFDFDETPAKPTPFSSYIISIFLNAVAPWTSRIHRLGIGSQDWAGLMQHFAGIDWDLSNLRRLDILGQKNFDPDLIEDGMPLESAMKRISIFQKSSLLTTVVAVQEISVYLDQLAFIPWRQITSISWHEEQCELPHFSSLTRFCPLLENARLHMDAEYSRSPLPSPPFSHAHLKTLELWLKTPDYAGVVDLFTHNIFPHLEFLHLYIIEANGGRPCITGGAFGKFVPLPSLSTLILRGEPLPTRFVLDILLNCPLLKTLDICIDDGPKKVPMTDVNKLCQRMTIENGHCNLVPFLEECTFQYEGLDYRAPFKSFILDSTRVSRFVHSRTQNLPPKFSCLKRVAFTGGFQFLTDIHRDIAMLALPSIIQSSKVEVIMQQRGDRHSTPWHFIPGLHVAPFEPEVQRYFREFAYSVNHRQTLDM</sequence>
<dbReference type="AlphaFoldDB" id="A0A8H5BE82"/>
<dbReference type="Gene3D" id="1.20.1280.50">
    <property type="match status" value="1"/>
</dbReference>
<dbReference type="InterPro" id="IPR036047">
    <property type="entry name" value="F-box-like_dom_sf"/>
</dbReference>
<comment type="caution">
    <text evidence="2">The sequence shown here is derived from an EMBL/GenBank/DDBJ whole genome shotgun (WGS) entry which is preliminary data.</text>
</comment>
<evidence type="ECO:0000313" key="3">
    <source>
        <dbReference type="Proteomes" id="UP000567179"/>
    </source>
</evidence>
<name>A0A8H5BE82_9AGAR</name>
<keyword evidence="3" id="KW-1185">Reference proteome</keyword>
<dbReference type="OrthoDB" id="2269034at2759"/>
<gene>
    <name evidence="2" type="ORF">D9619_001312</name>
</gene>
<dbReference type="InterPro" id="IPR001810">
    <property type="entry name" value="F-box_dom"/>
</dbReference>
<evidence type="ECO:0000313" key="2">
    <source>
        <dbReference type="EMBL" id="KAF5321286.1"/>
    </source>
</evidence>
<dbReference type="SUPFAM" id="SSF81383">
    <property type="entry name" value="F-box domain"/>
    <property type="match status" value="1"/>
</dbReference>
<organism evidence="2 3">
    <name type="scientific">Psilocybe cf. subviscida</name>
    <dbReference type="NCBI Taxonomy" id="2480587"/>
    <lineage>
        <taxon>Eukaryota</taxon>
        <taxon>Fungi</taxon>
        <taxon>Dikarya</taxon>
        <taxon>Basidiomycota</taxon>
        <taxon>Agaricomycotina</taxon>
        <taxon>Agaricomycetes</taxon>
        <taxon>Agaricomycetidae</taxon>
        <taxon>Agaricales</taxon>
        <taxon>Agaricineae</taxon>
        <taxon>Strophariaceae</taxon>
        <taxon>Psilocybe</taxon>
    </lineage>
</organism>